<sequence length="93" mass="10202">MRKAAQTVGIDSPAIPALWCSTRFRQQRYGLYAVKIAQCRGVCQGKTYTNLSGRGPSILLRKTVLSLKSPTGAFIAALRSQTRIFCVLQLSVL</sequence>
<accession>A0A2J4JN78</accession>
<comment type="caution">
    <text evidence="1">The sequence shown here is derived from an EMBL/GenBank/DDBJ whole genome shotgun (WGS) entry which is preliminary data.</text>
</comment>
<evidence type="ECO:0000313" key="1">
    <source>
        <dbReference type="EMBL" id="PLK29318.1"/>
    </source>
</evidence>
<protein>
    <submittedName>
        <fullName evidence="1">Uncharacterized protein</fullName>
    </submittedName>
</protein>
<name>A0A2J4JN78_9FIRM</name>
<organism evidence="1 2">
    <name type="scientific">Faecalibacterium prausnitzii</name>
    <dbReference type="NCBI Taxonomy" id="853"/>
    <lineage>
        <taxon>Bacteria</taxon>
        <taxon>Bacillati</taxon>
        <taxon>Bacillota</taxon>
        <taxon>Clostridia</taxon>
        <taxon>Eubacteriales</taxon>
        <taxon>Oscillospiraceae</taxon>
        <taxon>Faecalibacterium</taxon>
    </lineage>
</organism>
<evidence type="ECO:0000313" key="2">
    <source>
        <dbReference type="Proteomes" id="UP000221015"/>
    </source>
</evidence>
<gene>
    <name evidence="1" type="ORF">CGS50_009310</name>
</gene>
<dbReference type="EMBL" id="NMTS02000056">
    <property type="protein sequence ID" value="PLK29318.1"/>
    <property type="molecule type" value="Genomic_DNA"/>
</dbReference>
<dbReference type="AlphaFoldDB" id="A0A2J4JN78"/>
<proteinExistence type="predicted"/>
<reference evidence="1 2" key="1">
    <citation type="journal article" date="2017" name="Front. Microbiol.">
        <title>New Insights into the Diversity of the Genus Faecalibacterium.</title>
        <authorList>
            <person name="Benevides L."/>
            <person name="Burman S."/>
            <person name="Martin R."/>
            <person name="Robert V."/>
            <person name="Thomas M."/>
            <person name="Miquel S."/>
            <person name="Chain F."/>
            <person name="Sokol H."/>
            <person name="Bermudez-Humaran L.G."/>
            <person name="Morrison M."/>
            <person name="Langella P."/>
            <person name="Azevedo V.A."/>
            <person name="Chatel J.M."/>
            <person name="Soares S."/>
        </authorList>
    </citation>
    <scope>NUCLEOTIDE SEQUENCE [LARGE SCALE GENOMIC DNA]</scope>
    <source>
        <strain evidence="1 2">CNCM I 4542</strain>
    </source>
</reference>
<dbReference type="Proteomes" id="UP000221015">
    <property type="component" value="Unassembled WGS sequence"/>
</dbReference>